<keyword evidence="3" id="KW-1185">Reference proteome</keyword>
<sequence>MNLQTLRALCLPLGAVLACLFAFPIPIQTMESLAVMLVPGGVPRLPSTYLIGCIGLLLLGAAVVDSTLSHDLRRSRSKMLLLIAAAGFALASLTMGKGGFDLHAAFTRLATAETVEGTVLLADLERAKPPFWTGWISILAASVVLCISRIAGQSSSESAIPPAHNHLGVVAATTGFLVSLCAAFITHRALEGLSDCYRSARSVEPSLIASYINQIVFVAVLLSALSYLLMSIAMIVTGLASEKTKTNA</sequence>
<reference evidence="2 3" key="1">
    <citation type="submission" date="2019-02" db="EMBL/GenBank/DDBJ databases">
        <title>Deep-cultivation of Planctomycetes and their phenomic and genomic characterization uncovers novel biology.</title>
        <authorList>
            <person name="Wiegand S."/>
            <person name="Jogler M."/>
            <person name="Boedeker C."/>
            <person name="Pinto D."/>
            <person name="Vollmers J."/>
            <person name="Rivas-Marin E."/>
            <person name="Kohn T."/>
            <person name="Peeters S.H."/>
            <person name="Heuer A."/>
            <person name="Rast P."/>
            <person name="Oberbeckmann S."/>
            <person name="Bunk B."/>
            <person name="Jeske O."/>
            <person name="Meyerdierks A."/>
            <person name="Storesund J.E."/>
            <person name="Kallscheuer N."/>
            <person name="Luecker S."/>
            <person name="Lage O.M."/>
            <person name="Pohl T."/>
            <person name="Merkel B.J."/>
            <person name="Hornburger P."/>
            <person name="Mueller R.-W."/>
            <person name="Bruemmer F."/>
            <person name="Labrenz M."/>
            <person name="Spormann A.M."/>
            <person name="Op Den Camp H."/>
            <person name="Overmann J."/>
            <person name="Amann R."/>
            <person name="Jetten M.S.M."/>
            <person name="Mascher T."/>
            <person name="Medema M.H."/>
            <person name="Devos D.P."/>
            <person name="Kaster A.-K."/>
            <person name="Ovreas L."/>
            <person name="Rohde M."/>
            <person name="Galperin M.Y."/>
            <person name="Jogler C."/>
        </authorList>
    </citation>
    <scope>NUCLEOTIDE SEQUENCE [LARGE SCALE GENOMIC DNA]</scope>
    <source>
        <strain evidence="2 3">Pla52n</strain>
    </source>
</reference>
<keyword evidence="1" id="KW-0812">Transmembrane</keyword>
<name>A0A5C6B4B6_9BACT</name>
<protein>
    <submittedName>
        <fullName evidence="2">Uncharacterized protein</fullName>
    </submittedName>
</protein>
<evidence type="ECO:0000313" key="2">
    <source>
        <dbReference type="EMBL" id="TWU06402.1"/>
    </source>
</evidence>
<proteinExistence type="predicted"/>
<gene>
    <name evidence="2" type="ORF">Pla52n_21230</name>
</gene>
<comment type="caution">
    <text evidence="2">The sequence shown here is derived from an EMBL/GenBank/DDBJ whole genome shotgun (WGS) entry which is preliminary data.</text>
</comment>
<keyword evidence="1" id="KW-0472">Membrane</keyword>
<dbReference type="AlphaFoldDB" id="A0A5C6B4B6"/>
<keyword evidence="1" id="KW-1133">Transmembrane helix</keyword>
<feature type="transmembrane region" description="Helical" evidence="1">
    <location>
        <begin position="131"/>
        <end position="151"/>
    </location>
</feature>
<accession>A0A5C6B4B6</accession>
<feature type="transmembrane region" description="Helical" evidence="1">
    <location>
        <begin position="80"/>
        <end position="100"/>
    </location>
</feature>
<feature type="transmembrane region" description="Helical" evidence="1">
    <location>
        <begin position="215"/>
        <end position="240"/>
    </location>
</feature>
<dbReference type="RefSeq" id="WP_146519487.1">
    <property type="nucleotide sequence ID" value="NZ_CP151726.1"/>
</dbReference>
<organism evidence="2 3">
    <name type="scientific">Stieleria varia</name>
    <dbReference type="NCBI Taxonomy" id="2528005"/>
    <lineage>
        <taxon>Bacteria</taxon>
        <taxon>Pseudomonadati</taxon>
        <taxon>Planctomycetota</taxon>
        <taxon>Planctomycetia</taxon>
        <taxon>Pirellulales</taxon>
        <taxon>Pirellulaceae</taxon>
        <taxon>Stieleria</taxon>
    </lineage>
</organism>
<evidence type="ECO:0000256" key="1">
    <source>
        <dbReference type="SAM" id="Phobius"/>
    </source>
</evidence>
<feature type="transmembrane region" description="Helical" evidence="1">
    <location>
        <begin position="48"/>
        <end position="68"/>
    </location>
</feature>
<dbReference type="Proteomes" id="UP000320176">
    <property type="component" value="Unassembled WGS sequence"/>
</dbReference>
<dbReference type="PROSITE" id="PS51257">
    <property type="entry name" value="PROKAR_LIPOPROTEIN"/>
    <property type="match status" value="1"/>
</dbReference>
<feature type="transmembrane region" description="Helical" evidence="1">
    <location>
        <begin position="163"/>
        <end position="185"/>
    </location>
</feature>
<dbReference type="EMBL" id="SJPN01000002">
    <property type="protein sequence ID" value="TWU06402.1"/>
    <property type="molecule type" value="Genomic_DNA"/>
</dbReference>
<evidence type="ECO:0000313" key="3">
    <source>
        <dbReference type="Proteomes" id="UP000320176"/>
    </source>
</evidence>